<comment type="subunit">
    <text evidence="2">Homotrimer.</text>
</comment>
<evidence type="ECO:0000313" key="14">
    <source>
        <dbReference type="Proteomes" id="UP001165481"/>
    </source>
</evidence>
<dbReference type="CDD" id="cd00342">
    <property type="entry name" value="gram_neg_porins"/>
    <property type="match status" value="1"/>
</dbReference>
<feature type="chain" id="PRO_5047373868" evidence="11">
    <location>
        <begin position="21"/>
        <end position="365"/>
    </location>
</feature>
<keyword evidence="9" id="KW-0472">Membrane</keyword>
<evidence type="ECO:0000313" key="13">
    <source>
        <dbReference type="EMBL" id="MDL2059792.1"/>
    </source>
</evidence>
<dbReference type="Pfam" id="PF13609">
    <property type="entry name" value="Porin_4"/>
    <property type="match status" value="1"/>
</dbReference>
<dbReference type="InterPro" id="IPR050298">
    <property type="entry name" value="Gram-neg_bact_OMP"/>
</dbReference>
<evidence type="ECO:0000259" key="12">
    <source>
        <dbReference type="Pfam" id="PF13609"/>
    </source>
</evidence>
<dbReference type="PANTHER" id="PTHR34501">
    <property type="entry name" value="PROTEIN YDDL-RELATED"/>
    <property type="match status" value="1"/>
</dbReference>
<keyword evidence="4" id="KW-1134">Transmembrane beta strand</keyword>
<proteinExistence type="predicted"/>
<keyword evidence="5" id="KW-0812">Transmembrane</keyword>
<dbReference type="RefSeq" id="WP_243377625.1">
    <property type="nucleotide sequence ID" value="NZ_JAKZJU020000001.1"/>
</dbReference>
<evidence type="ECO:0000256" key="4">
    <source>
        <dbReference type="ARBA" id="ARBA00022452"/>
    </source>
</evidence>
<keyword evidence="6 11" id="KW-0732">Signal</keyword>
<feature type="signal peptide" evidence="11">
    <location>
        <begin position="1"/>
        <end position="20"/>
    </location>
</feature>
<evidence type="ECO:0000256" key="7">
    <source>
        <dbReference type="ARBA" id="ARBA00023065"/>
    </source>
</evidence>
<comment type="caution">
    <text evidence="13">The sequence shown here is derived from an EMBL/GenBank/DDBJ whole genome shotgun (WGS) entry which is preliminary data.</text>
</comment>
<comment type="subcellular location">
    <subcellularLocation>
        <location evidence="1">Cell outer membrane</location>
        <topology evidence="1">Multi-pass membrane protein</topology>
    </subcellularLocation>
</comment>
<evidence type="ECO:0000256" key="3">
    <source>
        <dbReference type="ARBA" id="ARBA00022448"/>
    </source>
</evidence>
<sequence>MKKTLVTAAFLGTLTFSAFAAPTITLYGSLDDGLVYRHTDYDRKGVDSVDTISMESGWNTAARWGVRGEEKLGGVTLGYKLESGFSSDTGVSAQGGRLFGREALISLKSNYGTVYFGRLGGVMSDYPTLGQLGRTTPFGTAFSDLGGHGSTGSAWARYDNAIAYASPVFAGFNLDAMYSFKSDSVTNKSSREGSSESDRYAAVTLGYKNGGLDLLLAADYTMYGNSASYAATHDVDNGWSVIFGGSYDFGSARIYAKGTYFDNQTQALDTFDILPVAIKGWGASVGARVPAFGGAFGAEVGYRDAKDVDDSNQKYKRWNASLRYDYPFSKRTSVYAAGGYVQEKDKAAGETPNAVLVGGGLIHKF</sequence>
<organism evidence="13 14">
    <name type="scientific">Mesosutterella faecium</name>
    <dbReference type="NCBI Taxonomy" id="2925194"/>
    <lineage>
        <taxon>Bacteria</taxon>
        <taxon>Pseudomonadati</taxon>
        <taxon>Pseudomonadota</taxon>
        <taxon>Betaproteobacteria</taxon>
        <taxon>Burkholderiales</taxon>
        <taxon>Sutterellaceae</taxon>
        <taxon>Mesosutterella</taxon>
    </lineage>
</organism>
<keyword evidence="8" id="KW-0626">Porin</keyword>
<accession>A0ABT7IR95</accession>
<keyword evidence="3" id="KW-0813">Transport</keyword>
<evidence type="ECO:0000256" key="6">
    <source>
        <dbReference type="ARBA" id="ARBA00022729"/>
    </source>
</evidence>
<evidence type="ECO:0000256" key="5">
    <source>
        <dbReference type="ARBA" id="ARBA00022692"/>
    </source>
</evidence>
<keyword evidence="7" id="KW-0406">Ion transport</keyword>
<dbReference type="Proteomes" id="UP001165481">
    <property type="component" value="Unassembled WGS sequence"/>
</dbReference>
<name>A0ABT7IR95_9BURK</name>
<reference evidence="13" key="1">
    <citation type="submission" date="2023-03" db="EMBL/GenBank/DDBJ databases">
        <title>Mesosutterella sp. nov. isolated from porcine feces.</title>
        <authorList>
            <person name="Yu S."/>
        </authorList>
    </citation>
    <scope>NUCLEOTIDE SEQUENCE</scope>
    <source>
        <strain evidence="13">AGMB02718</strain>
    </source>
</reference>
<dbReference type="InterPro" id="IPR033900">
    <property type="entry name" value="Gram_neg_porin_domain"/>
</dbReference>
<evidence type="ECO:0000256" key="1">
    <source>
        <dbReference type="ARBA" id="ARBA00004571"/>
    </source>
</evidence>
<dbReference type="EMBL" id="JAKZJU020000001">
    <property type="protein sequence ID" value="MDL2059792.1"/>
    <property type="molecule type" value="Genomic_DNA"/>
</dbReference>
<gene>
    <name evidence="13" type="ORF">MUN46_007605</name>
</gene>
<dbReference type="Gene3D" id="2.40.160.10">
    <property type="entry name" value="Porin"/>
    <property type="match status" value="1"/>
</dbReference>
<evidence type="ECO:0000256" key="10">
    <source>
        <dbReference type="ARBA" id="ARBA00023237"/>
    </source>
</evidence>
<evidence type="ECO:0000256" key="2">
    <source>
        <dbReference type="ARBA" id="ARBA00011233"/>
    </source>
</evidence>
<evidence type="ECO:0000256" key="8">
    <source>
        <dbReference type="ARBA" id="ARBA00023114"/>
    </source>
</evidence>
<evidence type="ECO:0000256" key="11">
    <source>
        <dbReference type="SAM" id="SignalP"/>
    </source>
</evidence>
<feature type="domain" description="Porin" evidence="12">
    <location>
        <begin position="8"/>
        <end position="345"/>
    </location>
</feature>
<keyword evidence="14" id="KW-1185">Reference proteome</keyword>
<evidence type="ECO:0000256" key="9">
    <source>
        <dbReference type="ARBA" id="ARBA00023136"/>
    </source>
</evidence>
<protein>
    <submittedName>
        <fullName evidence="13">Porin</fullName>
    </submittedName>
</protein>
<dbReference type="SUPFAM" id="SSF56935">
    <property type="entry name" value="Porins"/>
    <property type="match status" value="1"/>
</dbReference>
<dbReference type="InterPro" id="IPR023614">
    <property type="entry name" value="Porin_dom_sf"/>
</dbReference>
<dbReference type="PANTHER" id="PTHR34501:SF9">
    <property type="entry name" value="MAJOR OUTER MEMBRANE PROTEIN P.IA"/>
    <property type="match status" value="1"/>
</dbReference>
<keyword evidence="10" id="KW-0998">Cell outer membrane</keyword>